<name>A0A1G5V4Y4_9EURY</name>
<dbReference type="OrthoDB" id="18481at2157"/>
<organism evidence="1 2">
    <name type="scientific">Methanobrevibacter millerae</name>
    <dbReference type="NCBI Taxonomy" id="230361"/>
    <lineage>
        <taxon>Archaea</taxon>
        <taxon>Methanobacteriati</taxon>
        <taxon>Methanobacteriota</taxon>
        <taxon>Methanomada group</taxon>
        <taxon>Methanobacteria</taxon>
        <taxon>Methanobacteriales</taxon>
        <taxon>Methanobacteriaceae</taxon>
        <taxon>Methanobrevibacter</taxon>
    </lineage>
</organism>
<dbReference type="Proteomes" id="UP000323439">
    <property type="component" value="Unassembled WGS sequence"/>
</dbReference>
<proteinExistence type="predicted"/>
<sequence length="733" mass="80391">MKKRFLIIFSLILILSISGACASDDFNQENYNGTDTLSISYSDIVLSENVGGDVLSASEESSNTSGVVITAPDVVKYYGGSERLSVLVESDGKPVSNQSVGITINGVTYNRVTNENGTASLALNLIAGDYPVKISYNDNYADCNVSILATLNGTDISKMYKNGTQYYATFRDSEGKYLASGSNVTFNINGVFYTRQVSGDKGLARLNINLIPGEYVLTAYNTENGERTSNVITVISRIVENSDLVKYYKNSSQYVVRVLGDNAKPVGAGETVKFNINGVYYDRVTNSSGHAKININLAPGDYIITAEHKDSIVSNSIKVNQILFANDLNKLYKTADAFKTTLLDGQGKPYANKNVTFNINGVYYDRTTDSNGVAKLNINLHPNKYIITSTFNGLSISNNIEVIPIEISISDIADGAYYLRCYYETHGVLPATLNAPVHTYTLAEFYYLMNKAIEQLGSSNRNNVAIIHGVQGVNSPDNTITSCLIKKDEFVNIAKDIASKISKNKQVPDSVSTSSGVVSYNDYAIIASKIMSFYHDYSYSLADYVTFVSNKVASNFNFGMNSNPFGLTGKNVYIDADGGSDEKKWELARAFAAAGWNVKVGKTHSNAHYEDYFNVPSNYVLITVYNGFCAGTIRELASSYIQNVLRSKNCVCVPVWDSIDWTNPNGMGPYRYGDFSGYSAKRAWDDNFSITDPSISNVAQYLAANNIKYCTYPTTEGIMYQFANGGFSTSMIR</sequence>
<protein>
    <recommendedName>
        <fullName evidence="3">Adhesin-like protein</fullName>
    </recommendedName>
</protein>
<dbReference type="SUPFAM" id="SSF49373">
    <property type="entry name" value="Invasin/intimin cell-adhesion fragments"/>
    <property type="match status" value="1"/>
</dbReference>
<gene>
    <name evidence="1" type="ORF">SAMN02910315_00379</name>
</gene>
<accession>A0A1G5V4Y4</accession>
<evidence type="ECO:0008006" key="3">
    <source>
        <dbReference type="Google" id="ProtNLM"/>
    </source>
</evidence>
<keyword evidence="2" id="KW-1185">Reference proteome</keyword>
<dbReference type="AlphaFoldDB" id="A0A1G5V4Y4"/>
<evidence type="ECO:0000313" key="1">
    <source>
        <dbReference type="EMBL" id="SDA40943.1"/>
    </source>
</evidence>
<evidence type="ECO:0000313" key="2">
    <source>
        <dbReference type="Proteomes" id="UP000323439"/>
    </source>
</evidence>
<dbReference type="EMBL" id="FMXB01000002">
    <property type="protein sequence ID" value="SDA40943.1"/>
    <property type="molecule type" value="Genomic_DNA"/>
</dbReference>
<reference evidence="1 2" key="1">
    <citation type="submission" date="2016-10" db="EMBL/GenBank/DDBJ databases">
        <authorList>
            <person name="Varghese N."/>
            <person name="Submissions S."/>
        </authorList>
    </citation>
    <scope>NUCLEOTIDE SEQUENCE [LARGE SCALE GENOMIC DNA]</scope>
    <source>
        <strain evidence="1 2">DSM 16643</strain>
    </source>
</reference>
<dbReference type="RefSeq" id="WP_149731014.1">
    <property type="nucleotide sequence ID" value="NZ_FMXB01000002.1"/>
</dbReference>
<dbReference type="PROSITE" id="PS51257">
    <property type="entry name" value="PROKAR_LIPOPROTEIN"/>
    <property type="match status" value="1"/>
</dbReference>
<dbReference type="InterPro" id="IPR008964">
    <property type="entry name" value="Invasin/intimin_cell_adhesion"/>
</dbReference>